<dbReference type="Proteomes" id="UP001303160">
    <property type="component" value="Unassembled WGS sequence"/>
</dbReference>
<feature type="region of interest" description="Disordered" evidence="1">
    <location>
        <begin position="116"/>
        <end position="144"/>
    </location>
</feature>
<organism evidence="2 3">
    <name type="scientific">Triangularia verruculosa</name>
    <dbReference type="NCBI Taxonomy" id="2587418"/>
    <lineage>
        <taxon>Eukaryota</taxon>
        <taxon>Fungi</taxon>
        <taxon>Dikarya</taxon>
        <taxon>Ascomycota</taxon>
        <taxon>Pezizomycotina</taxon>
        <taxon>Sordariomycetes</taxon>
        <taxon>Sordariomycetidae</taxon>
        <taxon>Sordariales</taxon>
        <taxon>Podosporaceae</taxon>
        <taxon>Triangularia</taxon>
    </lineage>
</organism>
<feature type="region of interest" description="Disordered" evidence="1">
    <location>
        <begin position="211"/>
        <end position="487"/>
    </location>
</feature>
<protein>
    <submittedName>
        <fullName evidence="2">Uncharacterized protein</fullName>
    </submittedName>
</protein>
<feature type="region of interest" description="Disordered" evidence="1">
    <location>
        <begin position="70"/>
        <end position="90"/>
    </location>
</feature>
<evidence type="ECO:0000313" key="3">
    <source>
        <dbReference type="Proteomes" id="UP001303160"/>
    </source>
</evidence>
<sequence length="671" mass="71555">MMTKARENLPNISFWPKTNGLCRKSTTPGDMAEGLGALAPLTDLLAQRWHEHWPDTQLHPLQWRVEDRGEVPSLDPRSPKGIEHDEDDNLSSLYRYPDDADLRQSGARHIVGKPQVNKLNTSGHPRFAYPKGQPNPLEKAEGGTWHPKSTGMSLCPTGSSPSPEGLQQSNNDEEEFVGVLRGGLLGGDDGRRRRAWEKMKRGGKKVKAFFTRQPIRVPNDPDGDDKTAKTGKTGKTETAAKTATTTAGTTGATGTTRTTATTENTGRPPTRRGRSESLNSIAVSHSSGGPPIPIRSPRRPPSHPILGQALRSHPVTPGGLPSRDAENADAGSGGGGGDESIAARLRGGAREGDDGGRKSFWKGMKHVTAKAKKLVTATHGQATGSRKDQPTPGGKKTTPTADQDTPTADQDTPKQHQAGPAGKQTAPAAKQVKAPESYEMTTFTSGRSGIAPPQPVLRRSAGDPDVITRAPLEPPREDPYPRPPPRVFFRLPPRVEERIPLTGTGFKYFGNTSFLERFRVRPIHTYPDYAGPPIKKRKRKDTGKQKSEGSSGGGGENISEVMEDEEYVGKGKGKAKGEYLAPGEAEARGMQASDVDRGEGTSQGSPPTPRPGFARPVPPVPQSTSTTAGSSSTAVQRPVGPLTGYPPGESSQGSASKGKQKADEEGEGVVE</sequence>
<feature type="compositionally biased region" description="Low complexity" evidence="1">
    <location>
        <begin position="623"/>
        <end position="634"/>
    </location>
</feature>
<dbReference type="EMBL" id="MU863923">
    <property type="protein sequence ID" value="KAK4200168.1"/>
    <property type="molecule type" value="Genomic_DNA"/>
</dbReference>
<gene>
    <name evidence="2" type="ORF">QBC40DRAFT_265342</name>
</gene>
<comment type="caution">
    <text evidence="2">The sequence shown here is derived from an EMBL/GenBank/DDBJ whole genome shotgun (WGS) entry which is preliminary data.</text>
</comment>
<evidence type="ECO:0000313" key="2">
    <source>
        <dbReference type="EMBL" id="KAK4200168.1"/>
    </source>
</evidence>
<feature type="compositionally biased region" description="Low complexity" evidence="1">
    <location>
        <begin position="230"/>
        <end position="262"/>
    </location>
</feature>
<keyword evidence="3" id="KW-1185">Reference proteome</keyword>
<feature type="compositionally biased region" description="Basic and acidic residues" evidence="1">
    <location>
        <begin position="348"/>
        <end position="357"/>
    </location>
</feature>
<reference evidence="2" key="1">
    <citation type="journal article" date="2023" name="Mol. Phylogenet. Evol.">
        <title>Genome-scale phylogeny and comparative genomics of the fungal order Sordariales.</title>
        <authorList>
            <person name="Hensen N."/>
            <person name="Bonometti L."/>
            <person name="Westerberg I."/>
            <person name="Brannstrom I.O."/>
            <person name="Guillou S."/>
            <person name="Cros-Aarteil S."/>
            <person name="Calhoun S."/>
            <person name="Haridas S."/>
            <person name="Kuo A."/>
            <person name="Mondo S."/>
            <person name="Pangilinan J."/>
            <person name="Riley R."/>
            <person name="LaButti K."/>
            <person name="Andreopoulos B."/>
            <person name="Lipzen A."/>
            <person name="Chen C."/>
            <person name="Yan M."/>
            <person name="Daum C."/>
            <person name="Ng V."/>
            <person name="Clum A."/>
            <person name="Steindorff A."/>
            <person name="Ohm R.A."/>
            <person name="Martin F."/>
            <person name="Silar P."/>
            <person name="Natvig D.O."/>
            <person name="Lalanne C."/>
            <person name="Gautier V."/>
            <person name="Ament-Velasquez S.L."/>
            <person name="Kruys A."/>
            <person name="Hutchinson M.I."/>
            <person name="Powell A.J."/>
            <person name="Barry K."/>
            <person name="Miller A.N."/>
            <person name="Grigoriev I.V."/>
            <person name="Debuchy R."/>
            <person name="Gladieux P."/>
            <person name="Hiltunen Thoren M."/>
            <person name="Johannesson H."/>
        </authorList>
    </citation>
    <scope>NUCLEOTIDE SEQUENCE</scope>
    <source>
        <strain evidence="2">CBS 315.58</strain>
    </source>
</reference>
<feature type="compositionally biased region" description="Basic residues" evidence="1">
    <location>
        <begin position="359"/>
        <end position="373"/>
    </location>
</feature>
<name>A0AAN7AUT2_9PEZI</name>
<proteinExistence type="predicted"/>
<dbReference type="AlphaFoldDB" id="A0AAN7AUT2"/>
<feature type="compositionally biased region" description="Pro residues" evidence="1">
    <location>
        <begin position="606"/>
        <end position="621"/>
    </location>
</feature>
<feature type="region of interest" description="Disordered" evidence="1">
    <location>
        <begin position="525"/>
        <end position="671"/>
    </location>
</feature>
<reference evidence="2" key="2">
    <citation type="submission" date="2023-05" db="EMBL/GenBank/DDBJ databases">
        <authorList>
            <consortium name="Lawrence Berkeley National Laboratory"/>
            <person name="Steindorff A."/>
            <person name="Hensen N."/>
            <person name="Bonometti L."/>
            <person name="Westerberg I."/>
            <person name="Brannstrom I.O."/>
            <person name="Guillou S."/>
            <person name="Cros-Aarteil S."/>
            <person name="Calhoun S."/>
            <person name="Haridas S."/>
            <person name="Kuo A."/>
            <person name="Mondo S."/>
            <person name="Pangilinan J."/>
            <person name="Riley R."/>
            <person name="Labutti K."/>
            <person name="Andreopoulos B."/>
            <person name="Lipzen A."/>
            <person name="Chen C."/>
            <person name="Yanf M."/>
            <person name="Daum C."/>
            <person name="Ng V."/>
            <person name="Clum A."/>
            <person name="Ohm R."/>
            <person name="Martin F."/>
            <person name="Silar P."/>
            <person name="Natvig D."/>
            <person name="Lalanne C."/>
            <person name="Gautier V."/>
            <person name="Ament-Velasquez S.L."/>
            <person name="Kruys A."/>
            <person name="Hutchinson M.I."/>
            <person name="Powell A.J."/>
            <person name="Barry K."/>
            <person name="Miller A.N."/>
            <person name="Grigoriev I.V."/>
            <person name="Debuchy R."/>
            <person name="Gladieux P."/>
            <person name="Thoren M.H."/>
            <person name="Johannesson H."/>
        </authorList>
    </citation>
    <scope>NUCLEOTIDE SEQUENCE</scope>
    <source>
        <strain evidence="2">CBS 315.58</strain>
    </source>
</reference>
<evidence type="ECO:0000256" key="1">
    <source>
        <dbReference type="SAM" id="MobiDB-lite"/>
    </source>
</evidence>
<feature type="compositionally biased region" description="Low complexity" evidence="1">
    <location>
        <begin position="390"/>
        <end position="410"/>
    </location>
</feature>
<accession>A0AAN7AUT2</accession>